<protein>
    <recommendedName>
        <fullName evidence="4">Caspase family p20 domain-containing protein</fullName>
    </recommendedName>
</protein>
<organism evidence="2 3">
    <name type="scientific">Tulasnella calospora MUT 4182</name>
    <dbReference type="NCBI Taxonomy" id="1051891"/>
    <lineage>
        <taxon>Eukaryota</taxon>
        <taxon>Fungi</taxon>
        <taxon>Dikarya</taxon>
        <taxon>Basidiomycota</taxon>
        <taxon>Agaricomycotina</taxon>
        <taxon>Agaricomycetes</taxon>
        <taxon>Cantharellales</taxon>
        <taxon>Tulasnellaceae</taxon>
        <taxon>Tulasnella</taxon>
    </lineage>
</organism>
<evidence type="ECO:0008006" key="4">
    <source>
        <dbReference type="Google" id="ProtNLM"/>
    </source>
</evidence>
<evidence type="ECO:0000256" key="1">
    <source>
        <dbReference type="SAM" id="MobiDB-lite"/>
    </source>
</evidence>
<name>A0A0C3QCS0_9AGAM</name>
<dbReference type="Proteomes" id="UP000054248">
    <property type="component" value="Unassembled WGS sequence"/>
</dbReference>
<reference evidence="2 3" key="1">
    <citation type="submission" date="2014-04" db="EMBL/GenBank/DDBJ databases">
        <authorList>
            <consortium name="DOE Joint Genome Institute"/>
            <person name="Kuo A."/>
            <person name="Girlanda M."/>
            <person name="Perotto S."/>
            <person name="Kohler A."/>
            <person name="Nagy L.G."/>
            <person name="Floudas D."/>
            <person name="Copeland A."/>
            <person name="Barry K.W."/>
            <person name="Cichocki N."/>
            <person name="Veneault-Fourrey C."/>
            <person name="LaButti K."/>
            <person name="Lindquist E.A."/>
            <person name="Lipzen A."/>
            <person name="Lundell T."/>
            <person name="Morin E."/>
            <person name="Murat C."/>
            <person name="Sun H."/>
            <person name="Tunlid A."/>
            <person name="Henrissat B."/>
            <person name="Grigoriev I.V."/>
            <person name="Hibbett D.S."/>
            <person name="Martin F."/>
            <person name="Nordberg H.P."/>
            <person name="Cantor M.N."/>
            <person name="Hua S.X."/>
        </authorList>
    </citation>
    <scope>NUCLEOTIDE SEQUENCE [LARGE SCALE GENOMIC DNA]</scope>
    <source>
        <strain evidence="2 3">MUT 4182</strain>
    </source>
</reference>
<sequence>MSGDGSPSKIGTSCRSAKDSAAVTVHDASEDPELDDEVTLESACLWDTGCKEPDFAILIFLHYHGMVFLGGESMQLDGTKNDLPLLLDFLGYRHRPTAQALRFYVLADFDCVYTDCEGITNFIPTIQPTKACIAHTIVQATRGGGSGLIFYGGHCERGDSPRPFLLPWDRIPIYSNEFYSWLSRFCKPGTTITIVLDACETEPFLADITRRFQQDRARHRHLGDQLVVVSAAGAGQRAGTVEVGEPGLGRRHGTLTWYLTNYLRFHPNLPATVLEACLAASCICPKAILPHPYALQRPRIVAIPPLLSPFRLL</sequence>
<keyword evidence="3" id="KW-1185">Reference proteome</keyword>
<accession>A0A0C3QCS0</accession>
<dbReference type="HOGENOM" id="CLU_761171_0_0_1"/>
<dbReference type="OrthoDB" id="3291564at2759"/>
<proteinExistence type="predicted"/>
<dbReference type="EMBL" id="KN823089">
    <property type="protein sequence ID" value="KIO23246.1"/>
    <property type="molecule type" value="Genomic_DNA"/>
</dbReference>
<reference evidence="3" key="2">
    <citation type="submission" date="2015-01" db="EMBL/GenBank/DDBJ databases">
        <title>Evolutionary Origins and Diversification of the Mycorrhizal Mutualists.</title>
        <authorList>
            <consortium name="DOE Joint Genome Institute"/>
            <consortium name="Mycorrhizal Genomics Consortium"/>
            <person name="Kohler A."/>
            <person name="Kuo A."/>
            <person name="Nagy L.G."/>
            <person name="Floudas D."/>
            <person name="Copeland A."/>
            <person name="Barry K.W."/>
            <person name="Cichocki N."/>
            <person name="Veneault-Fourrey C."/>
            <person name="LaButti K."/>
            <person name="Lindquist E.A."/>
            <person name="Lipzen A."/>
            <person name="Lundell T."/>
            <person name="Morin E."/>
            <person name="Murat C."/>
            <person name="Riley R."/>
            <person name="Ohm R."/>
            <person name="Sun H."/>
            <person name="Tunlid A."/>
            <person name="Henrissat B."/>
            <person name="Grigoriev I.V."/>
            <person name="Hibbett D.S."/>
            <person name="Martin F."/>
        </authorList>
    </citation>
    <scope>NUCLEOTIDE SEQUENCE [LARGE SCALE GENOMIC DNA]</scope>
    <source>
        <strain evidence="3">MUT 4182</strain>
    </source>
</reference>
<dbReference type="Gene3D" id="3.40.50.1460">
    <property type="match status" value="1"/>
</dbReference>
<dbReference type="AlphaFoldDB" id="A0A0C3QCS0"/>
<feature type="region of interest" description="Disordered" evidence="1">
    <location>
        <begin position="1"/>
        <end position="30"/>
    </location>
</feature>
<gene>
    <name evidence="2" type="ORF">M407DRAFT_110993</name>
</gene>
<evidence type="ECO:0000313" key="3">
    <source>
        <dbReference type="Proteomes" id="UP000054248"/>
    </source>
</evidence>
<evidence type="ECO:0000313" key="2">
    <source>
        <dbReference type="EMBL" id="KIO23246.1"/>
    </source>
</evidence>